<dbReference type="FunFam" id="3.40.47.10:FF:000011">
    <property type="entry name" value="3-ketoacyl-CoA thiolase"/>
    <property type="match status" value="1"/>
</dbReference>
<evidence type="ECO:0000259" key="11">
    <source>
        <dbReference type="Pfam" id="PF00108"/>
    </source>
</evidence>
<dbReference type="SUPFAM" id="SSF53901">
    <property type="entry name" value="Thiolase-like"/>
    <property type="match status" value="2"/>
</dbReference>
<name>A0A0N4U818_DRAME</name>
<dbReference type="AlphaFoldDB" id="A0A0N4U818"/>
<dbReference type="GO" id="GO:0005739">
    <property type="term" value="C:mitochondrion"/>
    <property type="evidence" value="ECO:0007669"/>
    <property type="project" value="UniProtKB-SubCell"/>
</dbReference>
<evidence type="ECO:0000259" key="12">
    <source>
        <dbReference type="Pfam" id="PF02803"/>
    </source>
</evidence>
<accession>A0A0N4U818</accession>
<dbReference type="PROSITE" id="PS00098">
    <property type="entry name" value="THIOLASE_1"/>
    <property type="match status" value="1"/>
</dbReference>
<keyword evidence="5" id="KW-0276">Fatty acid metabolism</keyword>
<protein>
    <recommendedName>
        <fullName evidence="9">acetyl-CoA C-acyltransferase</fullName>
        <ecNumber evidence="9">2.3.1.16</ecNumber>
    </recommendedName>
</protein>
<dbReference type="EMBL" id="UYYG01001159">
    <property type="protein sequence ID" value="VDN57349.1"/>
    <property type="molecule type" value="Genomic_DNA"/>
</dbReference>
<evidence type="ECO:0000256" key="5">
    <source>
        <dbReference type="ARBA" id="ARBA00022832"/>
    </source>
</evidence>
<feature type="domain" description="Thiolase C-terminal" evidence="12">
    <location>
        <begin position="339"/>
        <end position="478"/>
    </location>
</feature>
<evidence type="ECO:0000256" key="7">
    <source>
        <dbReference type="ARBA" id="ARBA00023128"/>
    </source>
</evidence>
<evidence type="ECO:0000313" key="16">
    <source>
        <dbReference type="WBParaSite" id="DME_0000316301-mRNA-1"/>
    </source>
</evidence>
<dbReference type="Proteomes" id="UP000038040">
    <property type="component" value="Unplaced"/>
</dbReference>
<evidence type="ECO:0000313" key="15">
    <source>
        <dbReference type="Proteomes" id="UP000274756"/>
    </source>
</evidence>
<dbReference type="NCBIfam" id="TIGR01930">
    <property type="entry name" value="AcCoA-C-Actrans"/>
    <property type="match status" value="1"/>
</dbReference>
<dbReference type="PANTHER" id="PTHR18919:SF153">
    <property type="entry name" value="TRIFUNCTIONAL ENZYME SUBUNIT BETA, MITOCHONDRIAL"/>
    <property type="match status" value="1"/>
</dbReference>
<keyword evidence="3" id="KW-0963">Cytoplasm</keyword>
<dbReference type="Pfam" id="PF00108">
    <property type="entry name" value="Thiolase_N"/>
    <property type="match status" value="1"/>
</dbReference>
<dbReference type="PROSITE" id="PS00737">
    <property type="entry name" value="THIOLASE_2"/>
    <property type="match status" value="1"/>
</dbReference>
<dbReference type="OrthoDB" id="5404651at2759"/>
<proteinExistence type="inferred from homology"/>
<dbReference type="Pfam" id="PF02803">
    <property type="entry name" value="Thiolase_C"/>
    <property type="match status" value="1"/>
</dbReference>
<feature type="domain" description="Thiolase N-terminal" evidence="11">
    <location>
        <begin position="60"/>
        <end position="332"/>
    </location>
</feature>
<evidence type="ECO:0000256" key="9">
    <source>
        <dbReference type="ARBA" id="ARBA00024073"/>
    </source>
</evidence>
<dbReference type="InterPro" id="IPR020616">
    <property type="entry name" value="Thiolase_N"/>
</dbReference>
<evidence type="ECO:0000313" key="13">
    <source>
        <dbReference type="EMBL" id="VDN57349.1"/>
    </source>
</evidence>
<dbReference type="WBParaSite" id="DME_0000316301-mRNA-1">
    <property type="protein sequence ID" value="DME_0000316301-mRNA-1"/>
    <property type="gene ID" value="DME_0000316301"/>
</dbReference>
<comment type="subcellular location">
    <subcellularLocation>
        <location evidence="1">Mitochondrion</location>
    </subcellularLocation>
</comment>
<dbReference type="EC" id="2.3.1.16" evidence="9"/>
<keyword evidence="8 10" id="KW-0012">Acyltransferase</keyword>
<dbReference type="GO" id="GO:0006635">
    <property type="term" value="P:fatty acid beta-oxidation"/>
    <property type="evidence" value="ECO:0007669"/>
    <property type="project" value="TreeGrafter"/>
</dbReference>
<evidence type="ECO:0000256" key="10">
    <source>
        <dbReference type="RuleBase" id="RU003557"/>
    </source>
</evidence>
<dbReference type="PANTHER" id="PTHR18919">
    <property type="entry name" value="ACETYL-COA C-ACYLTRANSFERASE"/>
    <property type="match status" value="1"/>
</dbReference>
<evidence type="ECO:0000256" key="3">
    <source>
        <dbReference type="ARBA" id="ARBA00022490"/>
    </source>
</evidence>
<dbReference type="InterPro" id="IPR016039">
    <property type="entry name" value="Thiolase-like"/>
</dbReference>
<reference evidence="13 15" key="2">
    <citation type="submission" date="2018-11" db="EMBL/GenBank/DDBJ databases">
        <authorList>
            <consortium name="Pathogen Informatics"/>
        </authorList>
    </citation>
    <scope>NUCLEOTIDE SEQUENCE [LARGE SCALE GENOMIC DNA]</scope>
</reference>
<keyword evidence="7" id="KW-0496">Mitochondrion</keyword>
<dbReference type="InterPro" id="IPR020617">
    <property type="entry name" value="Thiolase_C"/>
</dbReference>
<sequence>MMHGLFAKDFTVNRFKQLFQTVRNASTTLKTSTTQINPTITSIPNKSTKNALNKPGGTNIVLIDAVRTPFVQSSSVFKNMIANDLLRFALLGLVDKTKIPLTEVGHIVCGTVIQECKTSNIAREASLTAGFPNSIPAHTVTLACISSNVAITDIMGMLATGYCQVGIAGGVEYLSDVPIRYNRKARAAMLAFGKAKRLDAQLLIGKDIFLNFFSPELPAVSEYTSGETMGHSGDRLAAAFGVTRVEQDEFAFRSHSLAQKAQDDGLLNDIIPVFVPGKKPQIIKFDNGIRNTSMEKLASMKPAFVKPHGTVTAGNASFLTDGASAALIMTEDYALKNGYKPKAYLRDFLYVAQDPKDQLLLSPAYVIPKLLDKCGLTLKDIDVFEIHEAFAGQILANLKALDSEYFCKEVMKRSSKYGSIPIEKLNLWGGSLSIGHPFGATGIRLASHTANRLRHENGQFGLIAACASGGHGVGMLIEAYPQ</sequence>
<organism evidence="14 16">
    <name type="scientific">Dracunculus medinensis</name>
    <name type="common">Guinea worm</name>
    <dbReference type="NCBI Taxonomy" id="318479"/>
    <lineage>
        <taxon>Eukaryota</taxon>
        <taxon>Metazoa</taxon>
        <taxon>Ecdysozoa</taxon>
        <taxon>Nematoda</taxon>
        <taxon>Chromadorea</taxon>
        <taxon>Rhabditida</taxon>
        <taxon>Spirurina</taxon>
        <taxon>Dracunculoidea</taxon>
        <taxon>Dracunculidae</taxon>
        <taxon>Dracunculus</taxon>
    </lineage>
</organism>
<comment type="similarity">
    <text evidence="2 10">Belongs to the thiolase-like superfamily. Thiolase family.</text>
</comment>
<dbReference type="InterPro" id="IPR020615">
    <property type="entry name" value="Thiolase_acyl_enz_int_AS"/>
</dbReference>
<evidence type="ECO:0000256" key="6">
    <source>
        <dbReference type="ARBA" id="ARBA00023098"/>
    </source>
</evidence>
<keyword evidence="6" id="KW-0443">Lipid metabolism</keyword>
<evidence type="ECO:0000256" key="8">
    <source>
        <dbReference type="ARBA" id="ARBA00023315"/>
    </source>
</evidence>
<keyword evidence="15" id="KW-1185">Reference proteome</keyword>
<dbReference type="CDD" id="cd00751">
    <property type="entry name" value="thiolase"/>
    <property type="match status" value="1"/>
</dbReference>
<dbReference type="InterPro" id="IPR020613">
    <property type="entry name" value="Thiolase_CS"/>
</dbReference>
<keyword evidence="4 10" id="KW-0808">Transferase</keyword>
<evidence type="ECO:0000256" key="1">
    <source>
        <dbReference type="ARBA" id="ARBA00004173"/>
    </source>
</evidence>
<evidence type="ECO:0000313" key="14">
    <source>
        <dbReference type="Proteomes" id="UP000038040"/>
    </source>
</evidence>
<dbReference type="GO" id="GO:0003988">
    <property type="term" value="F:acetyl-CoA C-acyltransferase activity"/>
    <property type="evidence" value="ECO:0007669"/>
    <property type="project" value="UniProtKB-EC"/>
</dbReference>
<dbReference type="Proteomes" id="UP000274756">
    <property type="component" value="Unassembled WGS sequence"/>
</dbReference>
<evidence type="ECO:0000256" key="2">
    <source>
        <dbReference type="ARBA" id="ARBA00010982"/>
    </source>
</evidence>
<dbReference type="InterPro" id="IPR002155">
    <property type="entry name" value="Thiolase"/>
</dbReference>
<gene>
    <name evidence="13" type="ORF">DME_LOCUS7322</name>
</gene>
<dbReference type="STRING" id="318479.A0A0N4U818"/>
<dbReference type="Gene3D" id="3.40.47.10">
    <property type="match status" value="1"/>
</dbReference>
<reference evidence="16" key="1">
    <citation type="submission" date="2017-02" db="UniProtKB">
        <authorList>
            <consortium name="WormBaseParasite"/>
        </authorList>
    </citation>
    <scope>IDENTIFICATION</scope>
</reference>
<evidence type="ECO:0000256" key="4">
    <source>
        <dbReference type="ARBA" id="ARBA00022679"/>
    </source>
</evidence>